<dbReference type="EMBL" id="SGWX01000001">
    <property type="protein sequence ID" value="RZS62399.1"/>
    <property type="molecule type" value="Genomic_DNA"/>
</dbReference>
<keyword evidence="3" id="KW-1185">Reference proteome</keyword>
<dbReference type="CDD" id="cd02208">
    <property type="entry name" value="cupin_RmlC-like"/>
    <property type="match status" value="1"/>
</dbReference>
<dbReference type="Gene3D" id="2.60.120.10">
    <property type="entry name" value="Jelly Rolls"/>
    <property type="match status" value="1"/>
</dbReference>
<sequence length="118" mass="12324">MRILTLPAAPLLRFESAGVAMDFLPAVTDGSTRVTFARIDAGGTIGAHAAPLAQAFAVVEGSGHVAVADGPRRSVGPGTLIVWEVGEVHQTWATTAMRAVIVETSGTFELSEHFVPQE</sequence>
<dbReference type="Proteomes" id="UP000293852">
    <property type="component" value="Unassembled WGS sequence"/>
</dbReference>
<reference evidence="2 3" key="1">
    <citation type="submission" date="2019-02" db="EMBL/GenBank/DDBJ databases">
        <title>Sequencing the genomes of 1000 actinobacteria strains.</title>
        <authorList>
            <person name="Klenk H.-P."/>
        </authorList>
    </citation>
    <scope>NUCLEOTIDE SEQUENCE [LARGE SCALE GENOMIC DNA]</scope>
    <source>
        <strain evidence="2 3">DSM 16932</strain>
    </source>
</reference>
<feature type="domain" description="Cupin type-2" evidence="1">
    <location>
        <begin position="37"/>
        <end position="101"/>
    </location>
</feature>
<name>A0A4Q7M8C0_9MICO</name>
<dbReference type="Pfam" id="PF07883">
    <property type="entry name" value="Cupin_2"/>
    <property type="match status" value="1"/>
</dbReference>
<organism evidence="2 3">
    <name type="scientific">Xylanimonas ulmi</name>
    <dbReference type="NCBI Taxonomy" id="228973"/>
    <lineage>
        <taxon>Bacteria</taxon>
        <taxon>Bacillati</taxon>
        <taxon>Actinomycetota</taxon>
        <taxon>Actinomycetes</taxon>
        <taxon>Micrococcales</taxon>
        <taxon>Promicromonosporaceae</taxon>
        <taxon>Xylanimonas</taxon>
    </lineage>
</organism>
<proteinExistence type="predicted"/>
<evidence type="ECO:0000259" key="1">
    <source>
        <dbReference type="Pfam" id="PF07883"/>
    </source>
</evidence>
<dbReference type="RefSeq" id="WP_130415812.1">
    <property type="nucleotide sequence ID" value="NZ_SGWX01000001.1"/>
</dbReference>
<evidence type="ECO:0000313" key="3">
    <source>
        <dbReference type="Proteomes" id="UP000293852"/>
    </source>
</evidence>
<dbReference type="AlphaFoldDB" id="A0A4Q7M8C0"/>
<dbReference type="InterPro" id="IPR011051">
    <property type="entry name" value="RmlC_Cupin_sf"/>
</dbReference>
<dbReference type="SUPFAM" id="SSF51182">
    <property type="entry name" value="RmlC-like cupins"/>
    <property type="match status" value="1"/>
</dbReference>
<evidence type="ECO:0000313" key="2">
    <source>
        <dbReference type="EMBL" id="RZS62399.1"/>
    </source>
</evidence>
<gene>
    <name evidence="2" type="ORF">EV386_2731</name>
</gene>
<protein>
    <submittedName>
        <fullName evidence="2">Cupin domain</fullName>
    </submittedName>
</protein>
<accession>A0A4Q7M8C0</accession>
<dbReference type="InterPro" id="IPR013096">
    <property type="entry name" value="Cupin_2"/>
</dbReference>
<dbReference type="OrthoDB" id="3782397at2"/>
<comment type="caution">
    <text evidence="2">The sequence shown here is derived from an EMBL/GenBank/DDBJ whole genome shotgun (WGS) entry which is preliminary data.</text>
</comment>
<dbReference type="InterPro" id="IPR014710">
    <property type="entry name" value="RmlC-like_jellyroll"/>
</dbReference>